<organism evidence="5 6">
    <name type="scientific">Mucilaginibacter defluvii</name>
    <dbReference type="NCBI Taxonomy" id="1196019"/>
    <lineage>
        <taxon>Bacteria</taxon>
        <taxon>Pseudomonadati</taxon>
        <taxon>Bacteroidota</taxon>
        <taxon>Sphingobacteriia</taxon>
        <taxon>Sphingobacteriales</taxon>
        <taxon>Sphingobacteriaceae</taxon>
        <taxon>Mucilaginibacter</taxon>
    </lineage>
</organism>
<dbReference type="Pfam" id="PF08125">
    <property type="entry name" value="Mannitol_dh_C"/>
    <property type="match status" value="1"/>
</dbReference>
<proteinExistence type="predicted"/>
<dbReference type="InterPro" id="IPR013118">
    <property type="entry name" value="Mannitol_DH_C"/>
</dbReference>
<dbReference type="PANTHER" id="PTHR30524:SF0">
    <property type="entry name" value="ALTRONATE OXIDOREDUCTASE-RELATED"/>
    <property type="match status" value="1"/>
</dbReference>
<evidence type="ECO:0000256" key="2">
    <source>
        <dbReference type="ARBA" id="ARBA00023027"/>
    </source>
</evidence>
<gene>
    <name evidence="5" type="ORF">GCM10023313_14380</name>
</gene>
<dbReference type="InterPro" id="IPR013131">
    <property type="entry name" value="Mannitol_DH_N"/>
</dbReference>
<dbReference type="Gene3D" id="1.10.1040.10">
    <property type="entry name" value="N-(1-d-carboxylethyl)-l-norvaline Dehydrogenase, domain 2"/>
    <property type="match status" value="1"/>
</dbReference>
<dbReference type="SUPFAM" id="SSF48179">
    <property type="entry name" value="6-phosphogluconate dehydrogenase C-terminal domain-like"/>
    <property type="match status" value="1"/>
</dbReference>
<dbReference type="NCBIfam" id="NF002969">
    <property type="entry name" value="PRK03643.1"/>
    <property type="match status" value="1"/>
</dbReference>
<evidence type="ECO:0000259" key="3">
    <source>
        <dbReference type="Pfam" id="PF01232"/>
    </source>
</evidence>
<reference evidence="6" key="1">
    <citation type="journal article" date="2019" name="Int. J. Syst. Evol. Microbiol.">
        <title>The Global Catalogue of Microorganisms (GCM) 10K type strain sequencing project: providing services to taxonomists for standard genome sequencing and annotation.</title>
        <authorList>
            <consortium name="The Broad Institute Genomics Platform"/>
            <consortium name="The Broad Institute Genome Sequencing Center for Infectious Disease"/>
            <person name="Wu L."/>
            <person name="Ma J."/>
        </authorList>
    </citation>
    <scope>NUCLEOTIDE SEQUENCE [LARGE SCALE GENOMIC DNA]</scope>
    <source>
        <strain evidence="6">JCM 18283</strain>
    </source>
</reference>
<name>A0ABP9FPY7_9SPHI</name>
<protein>
    <submittedName>
        <fullName evidence="5">Tagaturonate reductase</fullName>
    </submittedName>
</protein>
<evidence type="ECO:0000256" key="1">
    <source>
        <dbReference type="ARBA" id="ARBA00023002"/>
    </source>
</evidence>
<keyword evidence="6" id="KW-1185">Reference proteome</keyword>
<dbReference type="InterPro" id="IPR013328">
    <property type="entry name" value="6PGD_dom2"/>
</dbReference>
<feature type="domain" description="Mannitol dehydrogenase C-terminal" evidence="4">
    <location>
        <begin position="283"/>
        <end position="482"/>
    </location>
</feature>
<dbReference type="EMBL" id="BAABJI010000002">
    <property type="protein sequence ID" value="GAA4912412.1"/>
    <property type="molecule type" value="Genomic_DNA"/>
</dbReference>
<feature type="domain" description="Mannitol dehydrogenase N-terminal" evidence="3">
    <location>
        <begin position="28"/>
        <end position="266"/>
    </location>
</feature>
<dbReference type="Pfam" id="PF01232">
    <property type="entry name" value="Mannitol_dh"/>
    <property type="match status" value="1"/>
</dbReference>
<sequence>MKLSNKILPQIKNNIELPLANYKDLPVKVLQFGTGVLLRGLPDYFIDKANKQGVFNGRVVVIKSTGANKTDAFAEQDNLYTVWVKGIKDQQPMDEISINSSISHVLTANGQWPEILQEAANPDLKVVISNTTEVGIQLVNEDIHQSPPASFPAKLLAVLYRRYQTFNSSSESGLVIIPTELLPDNATILKSILVKLCRYNKLEPAFEAWLLEHNSFCNSLVDRIVPGKPDNAEVQRFEEANGYGDDLLIVAEPYTLWAIEGDERVKAILSFEQADEGVVVTPDIEIHRELKLRLLNGTHTLTCAMALLLNFDYVNQATADTDFARFMNSILADVRLAMPYKTDKETMEAFSAKVVDRFSNPYIKHLWVNIAQQYTTKIGTRVLPLLHQHFKQTEEVPQNIAKGLAAYLFLMTKIVEQDGKCSLEINGVKHVFTDEKAGVLTAIYSSCSPDSIAAYVFTSEELWGADKPAYPALINEVQKYLDEIAAGKVII</sequence>
<dbReference type="RefSeq" id="WP_345330358.1">
    <property type="nucleotide sequence ID" value="NZ_BAABJI010000002.1"/>
</dbReference>
<dbReference type="InterPro" id="IPR008927">
    <property type="entry name" value="6-PGluconate_DH-like_C_sf"/>
</dbReference>
<dbReference type="InterPro" id="IPR036291">
    <property type="entry name" value="NAD(P)-bd_dom_sf"/>
</dbReference>
<comment type="caution">
    <text evidence="5">The sequence shown here is derived from an EMBL/GenBank/DDBJ whole genome shotgun (WGS) entry which is preliminary data.</text>
</comment>
<keyword evidence="2" id="KW-0520">NAD</keyword>
<keyword evidence="1" id="KW-0560">Oxidoreductase</keyword>
<dbReference type="SUPFAM" id="SSF51735">
    <property type="entry name" value="NAD(P)-binding Rossmann-fold domains"/>
    <property type="match status" value="1"/>
</dbReference>
<dbReference type="Gene3D" id="3.40.50.720">
    <property type="entry name" value="NAD(P)-binding Rossmann-like Domain"/>
    <property type="match status" value="1"/>
</dbReference>
<evidence type="ECO:0000313" key="6">
    <source>
        <dbReference type="Proteomes" id="UP001501436"/>
    </source>
</evidence>
<dbReference type="Proteomes" id="UP001501436">
    <property type="component" value="Unassembled WGS sequence"/>
</dbReference>
<dbReference type="PANTHER" id="PTHR30524">
    <property type="entry name" value="MANNITOL-1-PHOSPHATE 5-DEHYDROGENASE"/>
    <property type="match status" value="1"/>
</dbReference>
<evidence type="ECO:0000259" key="4">
    <source>
        <dbReference type="Pfam" id="PF08125"/>
    </source>
</evidence>
<evidence type="ECO:0000313" key="5">
    <source>
        <dbReference type="EMBL" id="GAA4912412.1"/>
    </source>
</evidence>
<accession>A0ABP9FPY7</accession>